<dbReference type="Pfam" id="PF00990">
    <property type="entry name" value="GGDEF"/>
    <property type="match status" value="1"/>
</dbReference>
<dbReference type="InterPro" id="IPR007890">
    <property type="entry name" value="CHASE2"/>
</dbReference>
<keyword evidence="6" id="KW-1185">Reference proteome</keyword>
<keyword evidence="3" id="KW-0812">Transmembrane</keyword>
<dbReference type="FunFam" id="3.30.70.270:FF:000001">
    <property type="entry name" value="Diguanylate cyclase domain protein"/>
    <property type="match status" value="1"/>
</dbReference>
<dbReference type="GO" id="GO:0052621">
    <property type="term" value="F:diguanylate cyclase activity"/>
    <property type="evidence" value="ECO:0007669"/>
    <property type="project" value="UniProtKB-EC"/>
</dbReference>
<evidence type="ECO:0000256" key="1">
    <source>
        <dbReference type="ARBA" id="ARBA00012528"/>
    </source>
</evidence>
<dbReference type="Gene3D" id="3.30.70.270">
    <property type="match status" value="1"/>
</dbReference>
<comment type="caution">
    <text evidence="5">The sequence shown here is derived from an EMBL/GenBank/DDBJ whole genome shotgun (WGS) entry which is preliminary data.</text>
</comment>
<protein>
    <recommendedName>
        <fullName evidence="1">diguanylate cyclase</fullName>
        <ecNumber evidence="1">2.7.7.65</ecNumber>
    </recommendedName>
</protein>
<dbReference type="NCBIfam" id="TIGR00254">
    <property type="entry name" value="GGDEF"/>
    <property type="match status" value="1"/>
</dbReference>
<evidence type="ECO:0000313" key="6">
    <source>
        <dbReference type="Proteomes" id="UP000237082"/>
    </source>
</evidence>
<reference evidence="6" key="1">
    <citation type="submission" date="2018-02" db="EMBL/GenBank/DDBJ databases">
        <authorList>
            <person name="O'Hara-Hanley K."/>
            <person name="Soby S."/>
        </authorList>
    </citation>
    <scope>NUCLEOTIDE SEQUENCE [LARGE SCALE GENOMIC DNA]</scope>
    <source>
        <strain evidence="6">MWU14-2602</strain>
    </source>
</reference>
<feature type="transmembrane region" description="Helical" evidence="3">
    <location>
        <begin position="322"/>
        <end position="340"/>
    </location>
</feature>
<dbReference type="SMART" id="SM00267">
    <property type="entry name" value="GGDEF"/>
    <property type="match status" value="1"/>
</dbReference>
<feature type="domain" description="GGDEF" evidence="4">
    <location>
        <begin position="403"/>
        <end position="538"/>
    </location>
</feature>
<evidence type="ECO:0000313" key="5">
    <source>
        <dbReference type="EMBL" id="POZ62709.1"/>
    </source>
</evidence>
<dbReference type="SUPFAM" id="SSF55073">
    <property type="entry name" value="Nucleotide cyclase"/>
    <property type="match status" value="1"/>
</dbReference>
<name>A0A2S5DI49_9NEIS</name>
<comment type="catalytic activity">
    <reaction evidence="2">
        <text>2 GTP = 3',3'-c-di-GMP + 2 diphosphate</text>
        <dbReference type="Rhea" id="RHEA:24898"/>
        <dbReference type="ChEBI" id="CHEBI:33019"/>
        <dbReference type="ChEBI" id="CHEBI:37565"/>
        <dbReference type="ChEBI" id="CHEBI:58805"/>
        <dbReference type="EC" id="2.7.7.65"/>
    </reaction>
</comment>
<dbReference type="RefSeq" id="WP_103902017.1">
    <property type="nucleotide sequence ID" value="NZ_PQWB01000025.1"/>
</dbReference>
<evidence type="ECO:0000259" key="4">
    <source>
        <dbReference type="PROSITE" id="PS50887"/>
    </source>
</evidence>
<evidence type="ECO:0000256" key="2">
    <source>
        <dbReference type="ARBA" id="ARBA00034247"/>
    </source>
</evidence>
<dbReference type="EMBL" id="PQWB01000025">
    <property type="protein sequence ID" value="POZ62709.1"/>
    <property type="molecule type" value="Genomic_DNA"/>
</dbReference>
<dbReference type="PANTHER" id="PTHR45138">
    <property type="entry name" value="REGULATORY COMPONENTS OF SENSORY TRANSDUCTION SYSTEM"/>
    <property type="match status" value="1"/>
</dbReference>
<dbReference type="PANTHER" id="PTHR45138:SF9">
    <property type="entry name" value="DIGUANYLATE CYCLASE DGCM-RELATED"/>
    <property type="match status" value="1"/>
</dbReference>
<feature type="transmembrane region" description="Helical" evidence="3">
    <location>
        <begin position="293"/>
        <end position="310"/>
    </location>
</feature>
<dbReference type="PROSITE" id="PS50887">
    <property type="entry name" value="GGDEF"/>
    <property type="match status" value="1"/>
</dbReference>
<accession>A0A2S5DI49</accession>
<dbReference type="InterPro" id="IPR029787">
    <property type="entry name" value="Nucleotide_cyclase"/>
</dbReference>
<keyword evidence="3" id="KW-1133">Transmembrane helix</keyword>
<feature type="transmembrane region" description="Helical" evidence="3">
    <location>
        <begin position="346"/>
        <end position="364"/>
    </location>
</feature>
<dbReference type="Proteomes" id="UP000237082">
    <property type="component" value="Unassembled WGS sequence"/>
</dbReference>
<dbReference type="EC" id="2.7.7.65" evidence="1"/>
<dbReference type="CDD" id="cd01949">
    <property type="entry name" value="GGDEF"/>
    <property type="match status" value="1"/>
</dbReference>
<gene>
    <name evidence="5" type="ORF">C2I19_07095</name>
</gene>
<dbReference type="InterPro" id="IPR043128">
    <property type="entry name" value="Rev_trsase/Diguanyl_cyclase"/>
</dbReference>
<dbReference type="OrthoDB" id="9806704at2"/>
<dbReference type="Pfam" id="PF05226">
    <property type="entry name" value="CHASE2"/>
    <property type="match status" value="1"/>
</dbReference>
<proteinExistence type="predicted"/>
<dbReference type="AlphaFoldDB" id="A0A2S5DI49"/>
<feature type="transmembrane region" description="Helical" evidence="3">
    <location>
        <begin position="12"/>
        <end position="30"/>
    </location>
</feature>
<evidence type="ECO:0000256" key="3">
    <source>
        <dbReference type="SAM" id="Phobius"/>
    </source>
</evidence>
<organism evidence="5 6">
    <name type="scientific">Chromobacterium alticapitis</name>
    <dbReference type="NCBI Taxonomy" id="2073169"/>
    <lineage>
        <taxon>Bacteria</taxon>
        <taxon>Pseudomonadati</taxon>
        <taxon>Pseudomonadota</taxon>
        <taxon>Betaproteobacteria</taxon>
        <taxon>Neisseriales</taxon>
        <taxon>Chromobacteriaceae</taxon>
        <taxon>Chromobacterium</taxon>
    </lineage>
</organism>
<dbReference type="SMART" id="SM01080">
    <property type="entry name" value="CHASE2"/>
    <property type="match status" value="1"/>
</dbReference>
<dbReference type="InterPro" id="IPR050469">
    <property type="entry name" value="Diguanylate_Cyclase"/>
</dbReference>
<dbReference type="InterPro" id="IPR000160">
    <property type="entry name" value="GGDEF_dom"/>
</dbReference>
<sequence length="546" mass="58786">MDNDKSNQLGRLAPLVLAAAAFLLIASQLLTRLDGWLYDGLTALRPPHGDHSALTVIAIDEKSLAELGRWPWPRVLHAQLLDKLRQARAVGLDIALIEPSQHADTDRQLAEAIRRNGRVAGPVFPELSGRELVEARPMPQLADAMAALGHTDFELDADGIIRRVYLRAGLNQARYDSFAGALATLASGRPASHPASAAPMENAAWLRAQPAMVPFAKGPRPYQLISYADALNRLPAASFAGRIVLIGATATGLGDVHATPLSANNRGLSGVEINAFLLHGMLENLLAKPLDPIWQALLCALLLGLADWRLSLLRSARRLLTAYFAASLSLLLASAAALYLGRIWPGGGVAALLLALAGCLRYAVRQTRLNALALTDGLTGLANRRSFDEAFAAELASHRRRRKPLALLIVDLDNFKGYNDRYGHYAGDDVLRRTAETLRRCFARKGEMPARLGGEEFGILLAERSEREALAAAERFRQSLEALALPHAANPPERVTCSIGVVSRVPAEDSARQIFEDADQALYLAKENGRNQVCGSGPAALTGQGG</sequence>
<keyword evidence="3" id="KW-0472">Membrane</keyword>